<dbReference type="AlphaFoldDB" id="I7LKE2"/>
<dbReference type="Proteomes" id="UP000007652">
    <property type="component" value="Unassembled WGS sequence"/>
</dbReference>
<gene>
    <name evidence="1" type="ORF">CAAU_2284</name>
</gene>
<keyword evidence="2" id="KW-1185">Reference proteome</keyword>
<protein>
    <submittedName>
        <fullName evidence="1">Uncharacterized protein</fullName>
    </submittedName>
</protein>
<accession>I7LKE2</accession>
<evidence type="ECO:0000313" key="1">
    <source>
        <dbReference type="EMBL" id="CCJ34368.1"/>
    </source>
</evidence>
<organism evidence="1 2">
    <name type="scientific">Caloramator australicus RC3</name>
    <dbReference type="NCBI Taxonomy" id="857293"/>
    <lineage>
        <taxon>Bacteria</taxon>
        <taxon>Bacillati</taxon>
        <taxon>Bacillota</taxon>
        <taxon>Clostridia</taxon>
        <taxon>Eubacteriales</taxon>
        <taxon>Clostridiaceae</taxon>
        <taxon>Caloramator</taxon>
    </lineage>
</organism>
<reference evidence="1 2" key="1">
    <citation type="journal article" date="2011" name="J. Bacteriol.">
        <title>Draft genome sequence of Caloramator australicus strain RC3T, a thermoanaerobe from the Great Artesian Basin of Australia.</title>
        <authorList>
            <person name="Ogg C.D."/>
            <person name="Patel B.K.C."/>
        </authorList>
    </citation>
    <scope>NUCLEOTIDE SEQUENCE [LARGE SCALE GENOMIC DNA]</scope>
    <source>
        <strain evidence="1 2">RC3</strain>
    </source>
</reference>
<name>I7LKE2_9CLOT</name>
<sequence length="41" mass="4844">MRWGGFDKVFLTRTFVSSSKKTPSIPIKLLQKKIKSFKREE</sequence>
<evidence type="ECO:0000313" key="2">
    <source>
        <dbReference type="Proteomes" id="UP000007652"/>
    </source>
</evidence>
<dbReference type="EMBL" id="CAKP01000120">
    <property type="protein sequence ID" value="CCJ34368.1"/>
    <property type="molecule type" value="Genomic_DNA"/>
</dbReference>
<proteinExistence type="predicted"/>
<comment type="caution">
    <text evidence="1">The sequence shown here is derived from an EMBL/GenBank/DDBJ whole genome shotgun (WGS) entry which is preliminary data.</text>
</comment>